<reference evidence="7 8" key="1">
    <citation type="submission" date="2024-06" db="EMBL/GenBank/DDBJ databases">
        <authorList>
            <person name="Kaempfer P."/>
            <person name="Viver T."/>
        </authorList>
    </citation>
    <scope>NUCLEOTIDE SEQUENCE [LARGE SCALE GENOMIC DNA]</scope>
    <source>
        <strain evidence="7 8">ST-87</strain>
    </source>
</reference>
<feature type="transmembrane region" description="Helical" evidence="5">
    <location>
        <begin position="12"/>
        <end position="28"/>
    </location>
</feature>
<feature type="transmembrane region" description="Helical" evidence="5">
    <location>
        <begin position="120"/>
        <end position="140"/>
    </location>
</feature>
<keyword evidence="8" id="KW-1185">Reference proteome</keyword>
<dbReference type="EMBL" id="JBELQA010000001">
    <property type="protein sequence ID" value="MFL9829765.1"/>
    <property type="molecule type" value="Genomic_DNA"/>
</dbReference>
<feature type="transmembrane region" description="Helical" evidence="5">
    <location>
        <begin position="152"/>
        <end position="174"/>
    </location>
</feature>
<accession>A0ABW8XQA1</accession>
<evidence type="ECO:0000256" key="3">
    <source>
        <dbReference type="ARBA" id="ARBA00022989"/>
    </source>
</evidence>
<dbReference type="Proteomes" id="UP001629260">
    <property type="component" value="Unassembled WGS sequence"/>
</dbReference>
<organism evidence="7 8">
    <name type="scientific">Flavobacterium plantiphilum</name>
    <dbReference type="NCBI Taxonomy" id="3163297"/>
    <lineage>
        <taxon>Bacteria</taxon>
        <taxon>Pseudomonadati</taxon>
        <taxon>Bacteroidota</taxon>
        <taxon>Flavobacteriia</taxon>
        <taxon>Flavobacteriales</taxon>
        <taxon>Flavobacteriaceae</taxon>
        <taxon>Flavobacterium</taxon>
    </lineage>
</organism>
<proteinExistence type="predicted"/>
<dbReference type="Pfam" id="PF07291">
    <property type="entry name" value="MauE"/>
    <property type="match status" value="1"/>
</dbReference>
<sequence length="512" mass="58880">MKIGVKNRTRIITIIVLLYILLFSYAAISKILDFENFQVQLGQSPLLSAFAFEISYLVPFAEIVIVLTLLKTSWRYFGLLGSLILMTLFSSYIFIVLHYTSFVPCSCGGILEKMSWNSHLLFNLFFVLLAIVSIVFYLSLNPTATTRLLQKRTVNIIVISLVTSVTFMIALFLYSEAIMQYHNPFIRRYPQHPVSFQSSIDLKYNSYYFAGFAKDRIYLGNYSNPLQLLSVDPLLKNRKSISISNAPKKLLFKSVKILLQPPYFYLVDGVVGRMYKGNMSNWVITTELRGSPYFTKAVSMTNGAFVIRSNIGQDGAHILGIFDAVQRKRVRYDSTLLQQKIDGIFDTDGTLLYNASWNRWVYLYYYRNVFLVGKDNLELDYRGHTIDTTTQAKIKIAYLKNKQQRKMAAPPLIVNAHAALEQHLLFVHSLVKGQLENDKLWQEASILDLYNLENKSYRFSFALYRLPGKKMSAFFIANEHLYALFGTHLAVYNWNTLLKKELKKGTKKKSSP</sequence>
<evidence type="ECO:0000256" key="1">
    <source>
        <dbReference type="ARBA" id="ARBA00004141"/>
    </source>
</evidence>
<dbReference type="InterPro" id="IPR009908">
    <property type="entry name" value="Methylamine_util_MauE"/>
</dbReference>
<gene>
    <name evidence="7" type="ORF">ABS764_02780</name>
</gene>
<evidence type="ECO:0000313" key="7">
    <source>
        <dbReference type="EMBL" id="MFL9829765.1"/>
    </source>
</evidence>
<name>A0ABW8XQA1_9FLAO</name>
<feature type="transmembrane region" description="Helical" evidence="5">
    <location>
        <begin position="48"/>
        <end position="70"/>
    </location>
</feature>
<comment type="subcellular location">
    <subcellularLocation>
        <location evidence="1">Membrane</location>
        <topology evidence="1">Multi-pass membrane protein</topology>
    </subcellularLocation>
</comment>
<evidence type="ECO:0000256" key="4">
    <source>
        <dbReference type="ARBA" id="ARBA00023136"/>
    </source>
</evidence>
<keyword evidence="2 5" id="KW-0812">Transmembrane</keyword>
<evidence type="ECO:0000256" key="5">
    <source>
        <dbReference type="SAM" id="Phobius"/>
    </source>
</evidence>
<evidence type="ECO:0000256" key="2">
    <source>
        <dbReference type="ARBA" id="ARBA00022692"/>
    </source>
</evidence>
<feature type="transmembrane region" description="Helical" evidence="5">
    <location>
        <begin position="77"/>
        <end position="100"/>
    </location>
</feature>
<keyword evidence="4 5" id="KW-0472">Membrane</keyword>
<evidence type="ECO:0000259" key="6">
    <source>
        <dbReference type="Pfam" id="PF07291"/>
    </source>
</evidence>
<evidence type="ECO:0000313" key="8">
    <source>
        <dbReference type="Proteomes" id="UP001629260"/>
    </source>
</evidence>
<keyword evidence="3 5" id="KW-1133">Transmembrane helix</keyword>
<feature type="domain" description="Methylamine utilisation protein MauE" evidence="6">
    <location>
        <begin position="11"/>
        <end position="135"/>
    </location>
</feature>
<dbReference type="RefSeq" id="WP_408079726.1">
    <property type="nucleotide sequence ID" value="NZ_JBELQA010000001.1"/>
</dbReference>
<protein>
    <submittedName>
        <fullName evidence="7">MauE/DoxX family redox-associated membrane protein</fullName>
    </submittedName>
</protein>
<comment type="caution">
    <text evidence="7">The sequence shown here is derived from an EMBL/GenBank/DDBJ whole genome shotgun (WGS) entry which is preliminary data.</text>
</comment>